<dbReference type="Pfam" id="PF05175">
    <property type="entry name" value="MTS"/>
    <property type="match status" value="1"/>
</dbReference>
<keyword evidence="1 4" id="KW-0808">Transferase</keyword>
<dbReference type="InterPro" id="IPR007848">
    <property type="entry name" value="Small_mtfrase_dom"/>
</dbReference>
<reference evidence="4" key="2">
    <citation type="journal article" date="2021" name="PeerJ">
        <title>Extensive microbial diversity within the chicken gut microbiome revealed by metagenomics and culture.</title>
        <authorList>
            <person name="Gilroy R."/>
            <person name="Ravi A."/>
            <person name="Getino M."/>
            <person name="Pursley I."/>
            <person name="Horton D.L."/>
            <person name="Alikhan N.F."/>
            <person name="Baker D."/>
            <person name="Gharbi K."/>
            <person name="Hall N."/>
            <person name="Watson M."/>
            <person name="Adriaenssens E.M."/>
            <person name="Foster-Nyarko E."/>
            <person name="Jarju S."/>
            <person name="Secka A."/>
            <person name="Antonio M."/>
            <person name="Oren A."/>
            <person name="Chaudhuri R.R."/>
            <person name="La Ragione R."/>
            <person name="Hildebrand F."/>
            <person name="Pallen M.J."/>
        </authorList>
    </citation>
    <scope>NUCLEOTIDE SEQUENCE</scope>
    <source>
        <strain evidence="4">15467</strain>
    </source>
</reference>
<evidence type="ECO:0000313" key="4">
    <source>
        <dbReference type="EMBL" id="MBO8429381.1"/>
    </source>
</evidence>
<organism evidence="4 5">
    <name type="scientific">Candidatus Egerieousia excrementavium</name>
    <dbReference type="NCBI Taxonomy" id="2840778"/>
    <lineage>
        <taxon>Bacteria</taxon>
        <taxon>Pseudomonadati</taxon>
        <taxon>Bacteroidota</taxon>
        <taxon>Bacteroidia</taxon>
        <taxon>Bacteroidales</taxon>
        <taxon>Candidatus Egerieousia</taxon>
    </lineage>
</organism>
<keyword evidence="1 4" id="KW-0489">Methyltransferase</keyword>
<dbReference type="GO" id="GO:0008170">
    <property type="term" value="F:N-methyltransferase activity"/>
    <property type="evidence" value="ECO:0007669"/>
    <property type="project" value="UniProtKB-ARBA"/>
</dbReference>
<gene>
    <name evidence="4" type="ORF">IAC68_05585</name>
</gene>
<accession>A0A9D9GY55</accession>
<dbReference type="Proteomes" id="UP000823635">
    <property type="component" value="Unassembled WGS sequence"/>
</dbReference>
<dbReference type="GO" id="GO:0032259">
    <property type="term" value="P:methylation"/>
    <property type="evidence" value="ECO:0007669"/>
    <property type="project" value="UniProtKB-KW"/>
</dbReference>
<protein>
    <submittedName>
        <fullName evidence="4">Methyltransferase</fullName>
    </submittedName>
</protein>
<evidence type="ECO:0000256" key="2">
    <source>
        <dbReference type="ARBA" id="ARBA00022691"/>
    </source>
</evidence>
<keyword evidence="2" id="KW-0949">S-adenosyl-L-methionine</keyword>
<name>A0A9D9GY55_9BACT</name>
<evidence type="ECO:0000256" key="1">
    <source>
        <dbReference type="ARBA" id="ARBA00022603"/>
    </source>
</evidence>
<dbReference type="PROSITE" id="PS00092">
    <property type="entry name" value="N6_MTASE"/>
    <property type="match status" value="1"/>
</dbReference>
<dbReference type="Gene3D" id="3.40.50.150">
    <property type="entry name" value="Vaccinia Virus protein VP39"/>
    <property type="match status" value="1"/>
</dbReference>
<dbReference type="InterPro" id="IPR002052">
    <property type="entry name" value="DNA_methylase_N6_adenine_CS"/>
</dbReference>
<dbReference type="GO" id="GO:0008757">
    <property type="term" value="F:S-adenosylmethionine-dependent methyltransferase activity"/>
    <property type="evidence" value="ECO:0007669"/>
    <property type="project" value="UniProtKB-ARBA"/>
</dbReference>
<evidence type="ECO:0000259" key="3">
    <source>
        <dbReference type="Pfam" id="PF05175"/>
    </source>
</evidence>
<comment type="caution">
    <text evidence="4">The sequence shown here is derived from an EMBL/GenBank/DDBJ whole genome shotgun (WGS) entry which is preliminary data.</text>
</comment>
<dbReference type="PRINTS" id="PR00507">
    <property type="entry name" value="N12N6MTFRASE"/>
</dbReference>
<dbReference type="CDD" id="cd02440">
    <property type="entry name" value="AdoMet_MTases"/>
    <property type="match status" value="1"/>
</dbReference>
<sequence>MADFRFKKFVIRQDNCAMKVNTDGVLLAAWMELRPTDRYMLEIGTGSGVMAIMAAQRMVEMGHPVPGLPVTEIDAVEIDNFAAMDAEYNFKNVEWLGERVKLNLVNLPFEVYAQECGRKYDLIFSNPPYFSNSLKNPDQRKSLARHNDTLAQSVIIRNVLNLLAPGGRLAMILPVGEAADFKRKTDFLYGAAKKGERVLVQTREALVKTNSNKAAKRVLLEFGYFDKSSPVSGVVEKSVVPVMEECKYSDVYRELTKAFYINF</sequence>
<dbReference type="InterPro" id="IPR029063">
    <property type="entry name" value="SAM-dependent_MTases_sf"/>
</dbReference>
<dbReference type="EMBL" id="JADINB010000126">
    <property type="protein sequence ID" value="MBO8429381.1"/>
    <property type="molecule type" value="Genomic_DNA"/>
</dbReference>
<dbReference type="GO" id="GO:0003676">
    <property type="term" value="F:nucleic acid binding"/>
    <property type="evidence" value="ECO:0007669"/>
    <property type="project" value="InterPro"/>
</dbReference>
<dbReference type="InterPro" id="IPR050210">
    <property type="entry name" value="tRNA_Adenine-N(6)_MTase"/>
</dbReference>
<feature type="domain" description="Methyltransferase small" evidence="3">
    <location>
        <begin position="25"/>
        <end position="136"/>
    </location>
</feature>
<dbReference type="SUPFAM" id="SSF53335">
    <property type="entry name" value="S-adenosyl-L-methionine-dependent methyltransferases"/>
    <property type="match status" value="1"/>
</dbReference>
<evidence type="ECO:0000313" key="5">
    <source>
        <dbReference type="Proteomes" id="UP000823635"/>
    </source>
</evidence>
<dbReference type="AlphaFoldDB" id="A0A9D9GY55"/>
<reference evidence="4" key="1">
    <citation type="submission" date="2020-10" db="EMBL/GenBank/DDBJ databases">
        <authorList>
            <person name="Gilroy R."/>
        </authorList>
    </citation>
    <scope>NUCLEOTIDE SEQUENCE</scope>
    <source>
        <strain evidence="4">15467</strain>
    </source>
</reference>
<proteinExistence type="predicted"/>
<dbReference type="PANTHER" id="PTHR47739:SF1">
    <property type="entry name" value="TRNA1(VAL) (ADENINE(37)-N6)-METHYLTRANSFERASE"/>
    <property type="match status" value="1"/>
</dbReference>
<dbReference type="PANTHER" id="PTHR47739">
    <property type="entry name" value="TRNA1(VAL) (ADENINE(37)-N6)-METHYLTRANSFERASE"/>
    <property type="match status" value="1"/>
</dbReference>